<feature type="transmembrane region" description="Helical" evidence="6">
    <location>
        <begin position="178"/>
        <end position="199"/>
    </location>
</feature>
<comment type="subcellular location">
    <subcellularLocation>
        <location evidence="1">Membrane</location>
        <topology evidence="1">Multi-pass membrane protein</topology>
    </subcellularLocation>
</comment>
<accession>A0AB34JV53</accession>
<evidence type="ECO:0000313" key="7">
    <source>
        <dbReference type="EMBL" id="KAL1524581.1"/>
    </source>
</evidence>
<evidence type="ECO:0000256" key="3">
    <source>
        <dbReference type="ARBA" id="ARBA00022989"/>
    </source>
</evidence>
<evidence type="ECO:0000256" key="5">
    <source>
        <dbReference type="SAM" id="MobiDB-lite"/>
    </source>
</evidence>
<feature type="region of interest" description="Disordered" evidence="5">
    <location>
        <begin position="341"/>
        <end position="361"/>
    </location>
</feature>
<feature type="transmembrane region" description="Helical" evidence="6">
    <location>
        <begin position="36"/>
        <end position="54"/>
    </location>
</feature>
<dbReference type="GO" id="GO:0005886">
    <property type="term" value="C:plasma membrane"/>
    <property type="evidence" value="ECO:0007669"/>
    <property type="project" value="TreeGrafter"/>
</dbReference>
<evidence type="ECO:0000256" key="1">
    <source>
        <dbReference type="ARBA" id="ARBA00004141"/>
    </source>
</evidence>
<dbReference type="PANTHER" id="PTHR23112:SF0">
    <property type="entry name" value="TRANSMEMBRANE PROTEIN 116"/>
    <property type="match status" value="1"/>
</dbReference>
<comment type="caution">
    <text evidence="7">The sequence shown here is derived from an EMBL/GenBank/DDBJ whole genome shotgun (WGS) entry which is preliminary data.</text>
</comment>
<dbReference type="Proteomes" id="UP001515480">
    <property type="component" value="Unassembled WGS sequence"/>
</dbReference>
<dbReference type="Gene3D" id="1.20.1070.10">
    <property type="entry name" value="Rhodopsin 7-helix transmembrane proteins"/>
    <property type="match status" value="1"/>
</dbReference>
<evidence type="ECO:0000256" key="6">
    <source>
        <dbReference type="SAM" id="Phobius"/>
    </source>
</evidence>
<feature type="transmembrane region" description="Helical" evidence="6">
    <location>
        <begin position="74"/>
        <end position="93"/>
    </location>
</feature>
<keyword evidence="2 6" id="KW-0812">Transmembrane</keyword>
<evidence type="ECO:0000256" key="2">
    <source>
        <dbReference type="ARBA" id="ARBA00022692"/>
    </source>
</evidence>
<dbReference type="SUPFAM" id="SSF81321">
    <property type="entry name" value="Family A G protein-coupled receptor-like"/>
    <property type="match status" value="1"/>
</dbReference>
<evidence type="ECO:0000256" key="4">
    <source>
        <dbReference type="ARBA" id="ARBA00023136"/>
    </source>
</evidence>
<reference evidence="7 8" key="1">
    <citation type="journal article" date="2024" name="Science">
        <title>Giant polyketide synthase enzymes in the biosynthesis of giant marine polyether toxins.</title>
        <authorList>
            <person name="Fallon T.R."/>
            <person name="Shende V.V."/>
            <person name="Wierzbicki I.H."/>
            <person name="Pendleton A.L."/>
            <person name="Watervoot N.F."/>
            <person name="Auber R.P."/>
            <person name="Gonzalez D.J."/>
            <person name="Wisecaver J.H."/>
            <person name="Moore B.S."/>
        </authorList>
    </citation>
    <scope>NUCLEOTIDE SEQUENCE [LARGE SCALE GENOMIC DNA]</scope>
    <source>
        <strain evidence="7 8">12B1</strain>
    </source>
</reference>
<evidence type="ECO:0000313" key="8">
    <source>
        <dbReference type="Proteomes" id="UP001515480"/>
    </source>
</evidence>
<feature type="transmembrane region" description="Helical" evidence="6">
    <location>
        <begin position="134"/>
        <end position="153"/>
    </location>
</feature>
<evidence type="ECO:0008006" key="9">
    <source>
        <dbReference type="Google" id="ProtNLM"/>
    </source>
</evidence>
<name>A0AB34JV53_PRYPA</name>
<protein>
    <recommendedName>
        <fullName evidence="9">G-protein coupled receptors family 1 profile domain-containing protein</fullName>
    </recommendedName>
</protein>
<dbReference type="GO" id="GO:0004930">
    <property type="term" value="F:G protein-coupled receptor activity"/>
    <property type="evidence" value="ECO:0007669"/>
    <property type="project" value="TreeGrafter"/>
</dbReference>
<keyword evidence="3 6" id="KW-1133">Transmembrane helix</keyword>
<gene>
    <name evidence="7" type="ORF">AB1Y20_019471</name>
</gene>
<dbReference type="GO" id="GO:0007189">
    <property type="term" value="P:adenylate cyclase-activating G protein-coupled receptor signaling pathway"/>
    <property type="evidence" value="ECO:0007669"/>
    <property type="project" value="TreeGrafter"/>
</dbReference>
<keyword evidence="8" id="KW-1185">Reference proteome</keyword>
<organism evidence="7 8">
    <name type="scientific">Prymnesium parvum</name>
    <name type="common">Toxic golden alga</name>
    <dbReference type="NCBI Taxonomy" id="97485"/>
    <lineage>
        <taxon>Eukaryota</taxon>
        <taxon>Haptista</taxon>
        <taxon>Haptophyta</taxon>
        <taxon>Prymnesiophyceae</taxon>
        <taxon>Prymnesiales</taxon>
        <taxon>Prymnesiaceae</taxon>
        <taxon>Prymnesium</taxon>
    </lineage>
</organism>
<sequence>MWDVPSRSAAGLSVLGDLLIIGATTLGRRRRQFTTGILRALSAADMITSIAMVFNGPVLRSNGGFWCEAVAVCYWYGAWASWLWNAGYAYTLWHCLLGGLRKRDGLTESLQHTSSLPMAGLHIVPLSAPAERSLHAMCWGIPLALVILVKFLPDASFGPAVDMDDCTLTATTPIRNGMLAPLWAVVFYSSAVLCALQLCRSMDKTVARLEADAAVVARRRITLWPQFVAYLALFILSQGPGAVESALPGSSGLPEQVDVIINVLSNLNGFLNSVVFSCTNSEIYRELYWLGCFTRDADNEPASRGTHESALDTDLQVSSQEDLPSLVMSPSRPVAVVGHGVNSRSTESHGSDSHLGSTFTPSTLMEGRSVGAVSLDRACCSEVDRLGSYDSNAASIVGSVGVDSGRTPSNMAWAGSGLPSVAANLVTNLRVGTILNPNRGERAMVHAGVERAPTIVATGIGRVPGRGFF</sequence>
<dbReference type="PANTHER" id="PTHR23112">
    <property type="entry name" value="G PROTEIN-COUPLED RECEPTOR 157-RELATED"/>
    <property type="match status" value="1"/>
</dbReference>
<proteinExistence type="predicted"/>
<dbReference type="AlphaFoldDB" id="A0AB34JV53"/>
<keyword evidence="4 6" id="KW-0472">Membrane</keyword>
<dbReference type="EMBL" id="JBGBPQ010000005">
    <property type="protein sequence ID" value="KAL1524581.1"/>
    <property type="molecule type" value="Genomic_DNA"/>
</dbReference>